<sequence length="171" mass="19711">MTNFKIEKDKLLSELDSEIKLNPDNEILKSLNRILNSYQSVSELNGILSRTVVDSLGFEFKIGEKLIEFENYFSDFSNSIRSAELRRLAKKLIKENTRITFYGKAWSESKADWIYFDKVFDLKKIRNKLAFGENIIEHQNLDVRSGLESGFIDTNTNEGIMGKIKTTANNV</sequence>
<reference evidence="1 2" key="1">
    <citation type="submission" date="2018-06" db="EMBL/GenBank/DDBJ databases">
        <title>Genomic Encyclopedia of Type Strains, Phase III (KMG-III): the genomes of soil and plant-associated and newly described type strains.</title>
        <authorList>
            <person name="Whitman W."/>
        </authorList>
    </citation>
    <scope>NUCLEOTIDE SEQUENCE [LARGE SCALE GENOMIC DNA]</scope>
    <source>
        <strain evidence="1 2">CECT 7945</strain>
    </source>
</reference>
<protein>
    <submittedName>
        <fullName evidence="1">Uncharacterized protein</fullName>
    </submittedName>
</protein>
<dbReference type="AlphaFoldDB" id="A0A2V4Y9Z7"/>
<accession>A0A2V4Y9Z7</accession>
<evidence type="ECO:0000313" key="2">
    <source>
        <dbReference type="Proteomes" id="UP000248054"/>
    </source>
</evidence>
<keyword evidence="2" id="KW-1185">Reference proteome</keyword>
<name>A0A2V4Y9Z7_9FLAO</name>
<comment type="caution">
    <text evidence="1">The sequence shown here is derived from an EMBL/GenBank/DDBJ whole genome shotgun (WGS) entry which is preliminary data.</text>
</comment>
<dbReference type="RefSeq" id="WP_110476597.1">
    <property type="nucleotide sequence ID" value="NZ_BMWQ01000018.1"/>
</dbReference>
<dbReference type="OrthoDB" id="287704at2"/>
<organism evidence="1 2">
    <name type="scientific">Winogradskyella epiphytica</name>
    <dbReference type="NCBI Taxonomy" id="262005"/>
    <lineage>
        <taxon>Bacteria</taxon>
        <taxon>Pseudomonadati</taxon>
        <taxon>Bacteroidota</taxon>
        <taxon>Flavobacteriia</taxon>
        <taxon>Flavobacteriales</taxon>
        <taxon>Flavobacteriaceae</taxon>
        <taxon>Winogradskyella</taxon>
    </lineage>
</organism>
<dbReference type="Proteomes" id="UP000248054">
    <property type="component" value="Unassembled WGS sequence"/>
</dbReference>
<gene>
    <name evidence="1" type="ORF">DFQ11_1173</name>
</gene>
<dbReference type="EMBL" id="QJTD01000017">
    <property type="protein sequence ID" value="PYE78792.1"/>
    <property type="molecule type" value="Genomic_DNA"/>
</dbReference>
<evidence type="ECO:0000313" key="1">
    <source>
        <dbReference type="EMBL" id="PYE78792.1"/>
    </source>
</evidence>
<proteinExistence type="predicted"/>